<sequence>MHPAGPPPLPHARPRPAHWLGTAAALAAVIAGTALLGPGDTTAPVALRTPAPDARAAHFPLDCGRVPVEVVKQEAADLDGDGRPETAAVVRCRAGGGTPPSGVYVLAAPTAKGEPPRVVATLVDPRQKMSVTAFTATDDRISATLLGYSGAGVPRCCPDLRRAVEWRWRDGKFGLTALPVAGSV</sequence>
<proteinExistence type="predicted"/>
<keyword evidence="2" id="KW-1185">Reference proteome</keyword>
<evidence type="ECO:0000313" key="2">
    <source>
        <dbReference type="Proteomes" id="UP000587462"/>
    </source>
</evidence>
<organism evidence="1 2">
    <name type="scientific">Streptomyces morookaense</name>
    <name type="common">Streptoverticillium morookaense</name>
    <dbReference type="NCBI Taxonomy" id="1970"/>
    <lineage>
        <taxon>Bacteria</taxon>
        <taxon>Bacillati</taxon>
        <taxon>Actinomycetota</taxon>
        <taxon>Actinomycetes</taxon>
        <taxon>Kitasatosporales</taxon>
        <taxon>Streptomycetaceae</taxon>
        <taxon>Streptomyces</taxon>
    </lineage>
</organism>
<dbReference type="EMBL" id="JABBXF010000023">
    <property type="protein sequence ID" value="NVK78335.1"/>
    <property type="molecule type" value="Genomic_DNA"/>
</dbReference>
<evidence type="ECO:0008006" key="3">
    <source>
        <dbReference type="Google" id="ProtNLM"/>
    </source>
</evidence>
<accession>A0A7Y7B3F8</accession>
<protein>
    <recommendedName>
        <fullName evidence="3">Secreted protein</fullName>
    </recommendedName>
</protein>
<dbReference type="AlphaFoldDB" id="A0A7Y7B3F8"/>
<evidence type="ECO:0000313" key="1">
    <source>
        <dbReference type="EMBL" id="NVK78335.1"/>
    </source>
</evidence>
<name>A0A7Y7B3F8_STRMO</name>
<dbReference type="Proteomes" id="UP000587462">
    <property type="component" value="Unassembled WGS sequence"/>
</dbReference>
<reference evidence="1 2" key="1">
    <citation type="submission" date="2020-04" db="EMBL/GenBank/DDBJ databases">
        <title>Draft Genome Sequence of Streptomyces morookaense DSM 40503, an 8-azaguanine-producing strain.</title>
        <authorList>
            <person name="Qi J."/>
            <person name="Gao J.-M."/>
        </authorList>
    </citation>
    <scope>NUCLEOTIDE SEQUENCE [LARGE SCALE GENOMIC DNA]</scope>
    <source>
        <strain evidence="1 2">DSM 40503</strain>
    </source>
</reference>
<gene>
    <name evidence="1" type="ORF">HG542_11735</name>
</gene>
<comment type="caution">
    <text evidence="1">The sequence shown here is derived from an EMBL/GenBank/DDBJ whole genome shotgun (WGS) entry which is preliminary data.</text>
</comment>
<dbReference type="RefSeq" id="WP_171080359.1">
    <property type="nucleotide sequence ID" value="NZ_BNBU01000013.1"/>
</dbReference>